<protein>
    <recommendedName>
        <fullName evidence="1">ELMO armadillo-like helical domain-containing protein</fullName>
    </recommendedName>
</protein>
<name>A0A401T8E9_CHIPU</name>
<evidence type="ECO:0000313" key="3">
    <source>
        <dbReference type="Proteomes" id="UP000287033"/>
    </source>
</evidence>
<evidence type="ECO:0000259" key="1">
    <source>
        <dbReference type="Pfam" id="PF11841"/>
    </source>
</evidence>
<dbReference type="AlphaFoldDB" id="A0A401T8E9"/>
<reference evidence="2 3" key="1">
    <citation type="journal article" date="2018" name="Nat. Ecol. Evol.">
        <title>Shark genomes provide insights into elasmobranch evolution and the origin of vertebrates.</title>
        <authorList>
            <person name="Hara Y"/>
            <person name="Yamaguchi K"/>
            <person name="Onimaru K"/>
            <person name="Kadota M"/>
            <person name="Koyanagi M"/>
            <person name="Keeley SD"/>
            <person name="Tatsumi K"/>
            <person name="Tanaka K"/>
            <person name="Motone F"/>
            <person name="Kageyama Y"/>
            <person name="Nozu R"/>
            <person name="Adachi N"/>
            <person name="Nishimura O"/>
            <person name="Nakagawa R"/>
            <person name="Tanegashima C"/>
            <person name="Kiyatake I"/>
            <person name="Matsumoto R"/>
            <person name="Murakumo K"/>
            <person name="Nishida K"/>
            <person name="Terakita A"/>
            <person name="Kuratani S"/>
            <person name="Sato K"/>
            <person name="Hyodo S Kuraku.S."/>
        </authorList>
    </citation>
    <scope>NUCLEOTIDE SEQUENCE [LARGE SCALE GENOMIC DNA]</scope>
</reference>
<accession>A0A401T8E9</accession>
<dbReference type="Proteomes" id="UP000287033">
    <property type="component" value="Unassembled WGS sequence"/>
</dbReference>
<gene>
    <name evidence="2" type="ORF">chiPu_0023335</name>
</gene>
<comment type="caution">
    <text evidence="2">The sequence shown here is derived from an EMBL/GenBank/DDBJ whole genome shotgun (WGS) entry which is preliminary data.</text>
</comment>
<feature type="domain" description="ELMO armadillo-like helical" evidence="1">
    <location>
        <begin position="1"/>
        <end position="37"/>
    </location>
</feature>
<sequence>MALIIALLLSSKDDERKEMMDFLNKRNLRQNIQRNIILSSSAVRDEMAHYLYVLQSISLNLLEPRTKIPMDPYNQVRLGCPGTGQEESELDAS</sequence>
<dbReference type="EMBL" id="BEZZ01019359">
    <property type="protein sequence ID" value="GCC38946.1"/>
    <property type="molecule type" value="Genomic_DNA"/>
</dbReference>
<dbReference type="OrthoDB" id="28413at2759"/>
<organism evidence="2 3">
    <name type="scientific">Chiloscyllium punctatum</name>
    <name type="common">Brownbanded bambooshark</name>
    <name type="synonym">Hemiscyllium punctatum</name>
    <dbReference type="NCBI Taxonomy" id="137246"/>
    <lineage>
        <taxon>Eukaryota</taxon>
        <taxon>Metazoa</taxon>
        <taxon>Chordata</taxon>
        <taxon>Craniata</taxon>
        <taxon>Vertebrata</taxon>
        <taxon>Chondrichthyes</taxon>
        <taxon>Elasmobranchii</taxon>
        <taxon>Galeomorphii</taxon>
        <taxon>Galeoidea</taxon>
        <taxon>Orectolobiformes</taxon>
        <taxon>Hemiscylliidae</taxon>
        <taxon>Chiloscyllium</taxon>
    </lineage>
</organism>
<evidence type="ECO:0000313" key="2">
    <source>
        <dbReference type="EMBL" id="GCC38946.1"/>
    </source>
</evidence>
<proteinExistence type="predicted"/>
<keyword evidence="3" id="KW-1185">Reference proteome</keyword>
<dbReference type="Pfam" id="PF11841">
    <property type="entry name" value="ELMO_ARM"/>
    <property type="match status" value="1"/>
</dbReference>
<feature type="non-terminal residue" evidence="2">
    <location>
        <position position="93"/>
    </location>
</feature>
<dbReference type="STRING" id="137246.A0A401T8E9"/>
<dbReference type="InterPro" id="IPR024574">
    <property type="entry name" value="ELMO_ARM"/>
</dbReference>